<dbReference type="Gene3D" id="3.90.870.10">
    <property type="entry name" value="DHBP synthase"/>
    <property type="match status" value="1"/>
</dbReference>
<dbReference type="EC" id="2.7.7.87" evidence="3"/>
<dbReference type="SUPFAM" id="SSF55821">
    <property type="entry name" value="YrdC/RibB"/>
    <property type="match status" value="1"/>
</dbReference>
<keyword evidence="8" id="KW-0547">Nucleotide-binding</keyword>
<comment type="catalytic activity">
    <reaction evidence="11">
        <text>L-threonine + hydrogencarbonate + ATP = L-threonylcarbamoyladenylate + diphosphate + H2O</text>
        <dbReference type="Rhea" id="RHEA:36407"/>
        <dbReference type="ChEBI" id="CHEBI:15377"/>
        <dbReference type="ChEBI" id="CHEBI:17544"/>
        <dbReference type="ChEBI" id="CHEBI:30616"/>
        <dbReference type="ChEBI" id="CHEBI:33019"/>
        <dbReference type="ChEBI" id="CHEBI:57926"/>
        <dbReference type="ChEBI" id="CHEBI:73682"/>
        <dbReference type="EC" id="2.7.7.87"/>
    </reaction>
</comment>
<evidence type="ECO:0000256" key="3">
    <source>
        <dbReference type="ARBA" id="ARBA00012584"/>
    </source>
</evidence>
<dbReference type="EMBL" id="AP026800">
    <property type="protein sequence ID" value="BDR55005.1"/>
    <property type="molecule type" value="Genomic_DNA"/>
</dbReference>
<evidence type="ECO:0000259" key="12">
    <source>
        <dbReference type="PROSITE" id="PS51163"/>
    </source>
</evidence>
<dbReference type="Pfam" id="PF01300">
    <property type="entry name" value="Sua5_yciO_yrdC"/>
    <property type="match status" value="1"/>
</dbReference>
<evidence type="ECO:0000256" key="9">
    <source>
        <dbReference type="ARBA" id="ARBA00022840"/>
    </source>
</evidence>
<keyword evidence="14" id="KW-1185">Reference proteome</keyword>
<dbReference type="Proteomes" id="UP001321748">
    <property type="component" value="Chromosome"/>
</dbReference>
<dbReference type="PANTHER" id="PTHR17490:SF16">
    <property type="entry name" value="THREONYLCARBAMOYL-AMP SYNTHASE"/>
    <property type="match status" value="1"/>
</dbReference>
<organism evidence="13 14">
    <name type="scientific">Bombiscardovia apis</name>
    <dbReference type="NCBI Taxonomy" id="2932182"/>
    <lineage>
        <taxon>Bacteria</taxon>
        <taxon>Bacillati</taxon>
        <taxon>Actinomycetota</taxon>
        <taxon>Actinomycetes</taxon>
        <taxon>Bifidobacteriales</taxon>
        <taxon>Bifidobacteriaceae</taxon>
        <taxon>Bombiscardovia</taxon>
    </lineage>
</organism>
<keyword evidence="5" id="KW-0808">Transferase</keyword>
<protein>
    <recommendedName>
        <fullName evidence="10">L-threonylcarbamoyladenylate synthase</fullName>
        <ecNumber evidence="3">2.7.7.87</ecNumber>
    </recommendedName>
    <alternativeName>
        <fullName evidence="10">L-threonylcarbamoyladenylate synthase</fullName>
    </alternativeName>
</protein>
<comment type="similarity">
    <text evidence="2">Belongs to the SUA5 family.</text>
</comment>
<evidence type="ECO:0000313" key="14">
    <source>
        <dbReference type="Proteomes" id="UP001321748"/>
    </source>
</evidence>
<dbReference type="InterPro" id="IPR017945">
    <property type="entry name" value="DHBP_synth_RibB-like_a/b_dom"/>
</dbReference>
<dbReference type="PROSITE" id="PS51163">
    <property type="entry name" value="YRDC"/>
    <property type="match status" value="1"/>
</dbReference>
<evidence type="ECO:0000313" key="13">
    <source>
        <dbReference type="EMBL" id="BDR55005.1"/>
    </source>
</evidence>
<keyword evidence="7" id="KW-0548">Nucleotidyltransferase</keyword>
<evidence type="ECO:0000256" key="8">
    <source>
        <dbReference type="ARBA" id="ARBA00022741"/>
    </source>
</evidence>
<evidence type="ECO:0000256" key="5">
    <source>
        <dbReference type="ARBA" id="ARBA00022679"/>
    </source>
</evidence>
<proteinExistence type="inferred from homology"/>
<evidence type="ECO:0000256" key="10">
    <source>
        <dbReference type="ARBA" id="ARBA00029774"/>
    </source>
</evidence>
<evidence type="ECO:0000256" key="4">
    <source>
        <dbReference type="ARBA" id="ARBA00022490"/>
    </source>
</evidence>
<evidence type="ECO:0000256" key="1">
    <source>
        <dbReference type="ARBA" id="ARBA00004496"/>
    </source>
</evidence>
<dbReference type="InterPro" id="IPR006070">
    <property type="entry name" value="Sua5-like_dom"/>
</dbReference>
<gene>
    <name evidence="13" type="ORF">KIMH_11160</name>
</gene>
<evidence type="ECO:0000256" key="7">
    <source>
        <dbReference type="ARBA" id="ARBA00022695"/>
    </source>
</evidence>
<dbReference type="PANTHER" id="PTHR17490">
    <property type="entry name" value="SUA5"/>
    <property type="match status" value="1"/>
</dbReference>
<keyword evidence="9" id="KW-0067">ATP-binding</keyword>
<accession>A0ABN6SG62</accession>
<reference evidence="13 14" key="1">
    <citation type="journal article" date="2023" name="Microbiol. Spectr.">
        <title>Symbiosis of Carpenter Bees with Uncharacterized Lactic Acid Bacteria Showing NAD Auxotrophy.</title>
        <authorList>
            <person name="Kawasaki S."/>
            <person name="Ozawa K."/>
            <person name="Mori T."/>
            <person name="Yamamoto A."/>
            <person name="Ito M."/>
            <person name="Ohkuma M."/>
            <person name="Sakamoto M."/>
            <person name="Matsutani M."/>
        </authorList>
    </citation>
    <scope>NUCLEOTIDE SEQUENCE [LARGE SCALE GENOMIC DNA]</scope>
    <source>
        <strain evidence="13 14">KimH</strain>
    </source>
</reference>
<dbReference type="InterPro" id="IPR050156">
    <property type="entry name" value="TC-AMP_synthase_SUA5"/>
</dbReference>
<dbReference type="RefSeq" id="WP_317642507.1">
    <property type="nucleotide sequence ID" value="NZ_AP026800.1"/>
</dbReference>
<evidence type="ECO:0000256" key="2">
    <source>
        <dbReference type="ARBA" id="ARBA00007663"/>
    </source>
</evidence>
<comment type="subcellular location">
    <subcellularLocation>
        <location evidence="1">Cytoplasm</location>
    </subcellularLocation>
</comment>
<sequence>MTGRMLAIDQDSLAQLKQVISAGGLVVIPTDTVYGIVCDPFNNAAIEALFAAKQRPRSKSLQVLLPSVSAVEQVGLSLPEPLGRLAEAFLPGAFSPICQALDSCQLQTLRQEENGATQAVRVPDCAACLQILSAVGPLAASSANRSGQPSVQSAQEAYEQLGESVDLYLDAGPTAGPIPSTVVAAAAGQSEGIAVLREGAISSERIRAALTGQREQGARQ</sequence>
<evidence type="ECO:0000256" key="11">
    <source>
        <dbReference type="ARBA" id="ARBA00048366"/>
    </source>
</evidence>
<name>A0ABN6SG62_9BIFI</name>
<feature type="domain" description="YrdC-like" evidence="12">
    <location>
        <begin position="10"/>
        <end position="201"/>
    </location>
</feature>
<keyword evidence="4" id="KW-0963">Cytoplasm</keyword>
<evidence type="ECO:0000256" key="6">
    <source>
        <dbReference type="ARBA" id="ARBA00022694"/>
    </source>
</evidence>
<dbReference type="NCBIfam" id="TIGR00057">
    <property type="entry name" value="L-threonylcarbamoyladenylate synthase"/>
    <property type="match status" value="1"/>
</dbReference>
<keyword evidence="6" id="KW-0819">tRNA processing</keyword>